<dbReference type="Proteomes" id="UP001311730">
    <property type="component" value="Unassembled WGS sequence"/>
</dbReference>
<dbReference type="InterPro" id="IPR017853">
    <property type="entry name" value="GH"/>
</dbReference>
<dbReference type="SUPFAM" id="SSF51445">
    <property type="entry name" value="(Trans)glycosidases"/>
    <property type="match status" value="1"/>
</dbReference>
<feature type="domain" description="Glycosyl hydrolase family 13 catalytic" evidence="1">
    <location>
        <begin position="7"/>
        <end position="445"/>
    </location>
</feature>
<protein>
    <submittedName>
        <fullName evidence="2">Alpha-amylase family protein</fullName>
    </submittedName>
</protein>
<dbReference type="InterPro" id="IPR006047">
    <property type="entry name" value="GH13_cat_dom"/>
</dbReference>
<evidence type="ECO:0000313" key="3">
    <source>
        <dbReference type="Proteomes" id="UP001311730"/>
    </source>
</evidence>
<comment type="caution">
    <text evidence="2">The sequence shown here is derived from an EMBL/GenBank/DDBJ whole genome shotgun (WGS) entry which is preliminary data.</text>
</comment>
<dbReference type="SMART" id="SM00642">
    <property type="entry name" value="Aamy"/>
    <property type="match status" value="1"/>
</dbReference>
<dbReference type="EMBL" id="JAYKBW010000004">
    <property type="protein sequence ID" value="MEB3074454.1"/>
    <property type="molecule type" value="Genomic_DNA"/>
</dbReference>
<sequence length="588" mass="67580">MKTVIYQVLVRLFGNTCTRNVPYGTKEENGVGKFSDLTDAALEGIKQLGTTHIWLTGVLHHALVGDYTHIGIPNDVPYLVKGRAGSPYAIKDYYNVNPDLADDPTKRLEEFVALVERIHQHGLKVIIDIVPNHLARCYHSISMPKGVQNFGAQDNTQVGYSRDNNFYYNIGEFLSLPSTTIGYTPEDTALRQLSQSPYKEYPAKWTGNSRSSSPALTDWYETVKLNYGVAPDGHKDFEALPPEMALWDVGAHYAFWQSKLVPDTWKKFKEIAAYWLDFGVDGFRYDMAEMVPVEFWSYLNAFIKSRRPDAFLMAEIYNPESYRPYLHIGKMDALYNKVGLYDTLRDIICYEHSTDRIDWTQDTLSDIWPQMLHFMENHDEQRIASEGFARDPRYALPAMAVSAHLNEASVMVYFGQEVGEAARENAGFGSPTRTSIFDYIGVPAHQRWVNDKRYDGGALTPEEADLREYYCRLLNLPIVGAFRNIHQYNRAYTPYYNDKVYSFVRETVQEKWLVIANFSKRDGFGFELQIPPELLSTWDLPDGTYPLTDELYGKVQTHFHRTDSYGHMRVDIAPLQTLFFKLEVKSEK</sequence>
<dbReference type="PANTHER" id="PTHR10357:SF205">
    <property type="entry name" value="O-GLYCOSYL HYDROLASE FAMILY 13"/>
    <property type="match status" value="1"/>
</dbReference>
<evidence type="ECO:0000259" key="1">
    <source>
        <dbReference type="SMART" id="SM00642"/>
    </source>
</evidence>
<keyword evidence="3" id="KW-1185">Reference proteome</keyword>
<dbReference type="Pfam" id="PF00128">
    <property type="entry name" value="Alpha-amylase"/>
    <property type="match status" value="2"/>
</dbReference>
<organism evidence="2 3">
    <name type="scientific">Capnocytophaga gingivalis</name>
    <dbReference type="NCBI Taxonomy" id="1017"/>
    <lineage>
        <taxon>Bacteria</taxon>
        <taxon>Pseudomonadati</taxon>
        <taxon>Bacteroidota</taxon>
        <taxon>Flavobacteriia</taxon>
        <taxon>Flavobacteriales</taxon>
        <taxon>Flavobacteriaceae</taxon>
        <taxon>Capnocytophaga</taxon>
    </lineage>
</organism>
<evidence type="ECO:0000313" key="2">
    <source>
        <dbReference type="EMBL" id="MEB3074454.1"/>
    </source>
</evidence>
<dbReference type="CDD" id="cd11349">
    <property type="entry name" value="AmyAc_3"/>
    <property type="match status" value="1"/>
</dbReference>
<reference evidence="2 3" key="1">
    <citation type="submission" date="2023-12" db="EMBL/GenBank/DDBJ databases">
        <title>Genomic sequences of Capnocytophaga and Parvimonas strains.</title>
        <authorList>
            <person name="Watt R.M."/>
            <person name="Wang M."/>
            <person name="Yang T."/>
            <person name="Tong W.M."/>
        </authorList>
    </citation>
    <scope>NUCLEOTIDE SEQUENCE [LARGE SCALE GENOMIC DNA]</scope>
    <source>
        <strain evidence="2 3">CCUG 13096</strain>
    </source>
</reference>
<accession>A0ABU5Z747</accession>
<dbReference type="RefSeq" id="WP_323982839.1">
    <property type="nucleotide sequence ID" value="NZ_JAYKBW010000004.1"/>
</dbReference>
<proteinExistence type="predicted"/>
<gene>
    <name evidence="2" type="ORF">VJJ08_03945</name>
</gene>
<dbReference type="Gene3D" id="3.20.20.80">
    <property type="entry name" value="Glycosidases"/>
    <property type="match status" value="2"/>
</dbReference>
<dbReference type="PANTHER" id="PTHR10357">
    <property type="entry name" value="ALPHA-AMYLASE FAMILY MEMBER"/>
    <property type="match status" value="1"/>
</dbReference>
<name>A0ABU5Z747_9FLAO</name>